<accession>A0A7G9R318</accession>
<dbReference type="GO" id="GO:0016757">
    <property type="term" value="F:glycosyltransferase activity"/>
    <property type="evidence" value="ECO:0007669"/>
    <property type="project" value="UniProtKB-KW"/>
</dbReference>
<dbReference type="EMBL" id="CP060712">
    <property type="protein sequence ID" value="QNN49993.1"/>
    <property type="molecule type" value="Genomic_DNA"/>
</dbReference>
<dbReference type="PANTHER" id="PTHR43179:SF12">
    <property type="entry name" value="GALACTOFURANOSYLTRANSFERASE GLFT2"/>
    <property type="match status" value="1"/>
</dbReference>
<keyword evidence="9" id="KW-1185">Reference proteome</keyword>
<dbReference type="SUPFAM" id="SSF53448">
    <property type="entry name" value="Nucleotide-diphospho-sugar transferases"/>
    <property type="match status" value="1"/>
</dbReference>
<evidence type="ECO:0000256" key="2">
    <source>
        <dbReference type="ARBA" id="ARBA00006739"/>
    </source>
</evidence>
<dbReference type="InterPro" id="IPR045699">
    <property type="entry name" value="GlfT2_C"/>
</dbReference>
<name>A0A7G9R318_9MICO</name>
<evidence type="ECO:0000256" key="1">
    <source>
        <dbReference type="ARBA" id="ARBA00004776"/>
    </source>
</evidence>
<sequence length="648" mass="72177">MREVHRVVFPENGDPDTLALYVDLSTTIQPIRLDVNGLPRQTDERPVVTAGTDDGLEFSGRHTLTVAHGSKASLATYFNAFPASYWRAWTDVTEVELRITLGSRAQVGIYKSNPRGDTQRVEYLDAEAGTVSRVLPLTSFGDGGWYWFDVHAKEEDAVLEGASWFVDEARARRRGTASVGITTFNRPDYCLAQLQGFAADDGLADYVDTVYVVDQGNRLVSDEEGYDEAAAALGDRLRLLRQGNLGGSGGFSRAMAETVRAGASDYVLLLDDDVVTEPEGIRRAVTFADFCRVPTIVGGHMFSMYAKSQLHAFGEKVNLYRTWWGPHPDTEPAHDLVASPLRATRWMHKRIDVDYNGWWMSLIPVEVIREIGLALPVFIKWDDSEYSLRAREAGYPTVSLPGAAVWHVPWTDKDDSIDWQAYYHQRNRWLVALMHTPYRRPGSLPRESFAADVKHLLTLQYSAVELRLKGLEDVLSGPDHLHESLGSSLAEVRALRANHPDAAVSKDPADFPRPSRRRPPPKGKEPSRPRSGLRLALSALGGGARQLRPVHATAQRVPEERVAAAAAKWWRLSHVDSALVTSADGSGVSMYVREPETFRAYLTRSILLHRTMLARWSSLRREYRAAAGRFTSLEAWEATFAANPAQDG</sequence>
<reference evidence="8 9" key="1">
    <citation type="submission" date="2020-08" db="EMBL/GenBank/DDBJ databases">
        <title>Genome sequence of Phycicoccus endophyticus JCM 31784T.</title>
        <authorList>
            <person name="Hyun D.-W."/>
            <person name="Bae J.-W."/>
        </authorList>
    </citation>
    <scope>NUCLEOTIDE SEQUENCE [LARGE SCALE GENOMIC DNA]</scope>
    <source>
        <strain evidence="8 9">JCM 31784</strain>
    </source>
</reference>
<evidence type="ECO:0000256" key="5">
    <source>
        <dbReference type="SAM" id="MobiDB-lite"/>
    </source>
</evidence>
<evidence type="ECO:0000313" key="8">
    <source>
        <dbReference type="EMBL" id="QNN49993.1"/>
    </source>
</evidence>
<dbReference type="InterPro" id="IPR029044">
    <property type="entry name" value="Nucleotide-diphossugar_trans"/>
</dbReference>
<dbReference type="AlphaFoldDB" id="A0A7G9R318"/>
<dbReference type="Proteomes" id="UP000515976">
    <property type="component" value="Chromosome"/>
</dbReference>
<organism evidence="8 9">
    <name type="scientific">Phycicoccus endophyticus</name>
    <dbReference type="NCBI Taxonomy" id="1690220"/>
    <lineage>
        <taxon>Bacteria</taxon>
        <taxon>Bacillati</taxon>
        <taxon>Actinomycetota</taxon>
        <taxon>Actinomycetes</taxon>
        <taxon>Micrococcales</taxon>
        <taxon>Intrasporangiaceae</taxon>
        <taxon>Phycicoccus</taxon>
    </lineage>
</organism>
<comment type="similarity">
    <text evidence="2">Belongs to the glycosyltransferase 2 family.</text>
</comment>
<keyword evidence="3" id="KW-0328">Glycosyltransferase</keyword>
<evidence type="ECO:0000256" key="3">
    <source>
        <dbReference type="ARBA" id="ARBA00022676"/>
    </source>
</evidence>
<evidence type="ECO:0000259" key="6">
    <source>
        <dbReference type="Pfam" id="PF17994"/>
    </source>
</evidence>
<feature type="domain" description="Galactofuranosyltransferase-2 C-terminal" evidence="7">
    <location>
        <begin position="446"/>
        <end position="641"/>
    </location>
</feature>
<dbReference type="Pfam" id="PF19320">
    <property type="entry name" value="GlfT2_domain3"/>
    <property type="match status" value="1"/>
</dbReference>
<evidence type="ECO:0000256" key="4">
    <source>
        <dbReference type="ARBA" id="ARBA00022679"/>
    </source>
</evidence>
<dbReference type="Gene3D" id="3.90.550.60">
    <property type="match status" value="1"/>
</dbReference>
<dbReference type="KEGG" id="pei:H9L10_02635"/>
<dbReference type="PANTHER" id="PTHR43179">
    <property type="entry name" value="RHAMNOSYLTRANSFERASE WBBL"/>
    <property type="match status" value="1"/>
</dbReference>
<proteinExistence type="inferred from homology"/>
<dbReference type="RefSeq" id="WP_166103376.1">
    <property type="nucleotide sequence ID" value="NZ_BMMY01000002.1"/>
</dbReference>
<dbReference type="InterPro" id="IPR040492">
    <property type="entry name" value="GlfT2_N"/>
</dbReference>
<dbReference type="Pfam" id="PF17994">
    <property type="entry name" value="Glft2_N"/>
    <property type="match status" value="1"/>
</dbReference>
<evidence type="ECO:0000313" key="9">
    <source>
        <dbReference type="Proteomes" id="UP000515976"/>
    </source>
</evidence>
<feature type="region of interest" description="Disordered" evidence="5">
    <location>
        <begin position="499"/>
        <end position="532"/>
    </location>
</feature>
<comment type="pathway">
    <text evidence="1">Cell wall biogenesis; cell wall polysaccharide biosynthesis.</text>
</comment>
<protein>
    <submittedName>
        <fullName evidence="8">Glycosyltransferase</fullName>
    </submittedName>
</protein>
<evidence type="ECO:0000259" key="7">
    <source>
        <dbReference type="Pfam" id="PF19320"/>
    </source>
</evidence>
<gene>
    <name evidence="8" type="ORF">H9L10_02635</name>
</gene>
<feature type="domain" description="Galactofuranosyltransferase GlfT2 N-terminal" evidence="6">
    <location>
        <begin position="56"/>
        <end position="166"/>
    </location>
</feature>
<keyword evidence="4 8" id="KW-0808">Transferase</keyword>
<dbReference type="Pfam" id="PF13641">
    <property type="entry name" value="Glyco_tranf_2_3"/>
    <property type="match status" value="1"/>
</dbReference>